<protein>
    <recommendedName>
        <fullName evidence="1">Prenylated flavin chaperone LpdD-like domain-containing protein</fullName>
    </recommendedName>
</protein>
<keyword evidence="3" id="KW-1185">Reference proteome</keyword>
<sequence length="116" mass="12559">MTTYLVHPDDIVLSETEVGRDLLLLITGGVRHIGAASTAYMDGEFARVMTSAVPHHKEHTISEAIALKAAAALNRTVTVVMGIHYDDLSKEGILAVVNIVNDKVEQYLVQKAGTNF</sequence>
<evidence type="ECO:0000259" key="1">
    <source>
        <dbReference type="Pfam" id="PF21758"/>
    </source>
</evidence>
<gene>
    <name evidence="2" type="ORF">J2Z70_002783</name>
</gene>
<evidence type="ECO:0000313" key="2">
    <source>
        <dbReference type="EMBL" id="MBP2112629.1"/>
    </source>
</evidence>
<evidence type="ECO:0000313" key="3">
    <source>
        <dbReference type="Proteomes" id="UP000773462"/>
    </source>
</evidence>
<dbReference type="RefSeq" id="WP_245368216.1">
    <property type="nucleotide sequence ID" value="NZ_JAGGLV010000008.1"/>
</dbReference>
<dbReference type="Proteomes" id="UP000773462">
    <property type="component" value="Unassembled WGS sequence"/>
</dbReference>
<comment type="caution">
    <text evidence="2">The sequence shown here is derived from an EMBL/GenBank/DDBJ whole genome shotgun (WGS) entry which is preliminary data.</text>
</comment>
<proteinExistence type="predicted"/>
<reference evidence="2 3" key="1">
    <citation type="submission" date="2021-03" db="EMBL/GenBank/DDBJ databases">
        <title>Genomic Encyclopedia of Type Strains, Phase IV (KMG-IV): sequencing the most valuable type-strain genomes for metagenomic binning, comparative biology and taxonomic classification.</title>
        <authorList>
            <person name="Goeker M."/>
        </authorList>
    </citation>
    <scope>NUCLEOTIDE SEQUENCE [LARGE SCALE GENOMIC DNA]</scope>
    <source>
        <strain evidence="2 3">DSM 101953</strain>
    </source>
</reference>
<dbReference type="EMBL" id="JAGGLV010000008">
    <property type="protein sequence ID" value="MBP2112629.1"/>
    <property type="molecule type" value="Genomic_DNA"/>
</dbReference>
<feature type="domain" description="Prenylated flavin chaperone LpdD-like" evidence="1">
    <location>
        <begin position="10"/>
        <end position="108"/>
    </location>
</feature>
<name>A0ABS4NT91_9BACL</name>
<organism evidence="2 3">
    <name type="scientific">Paenibacillus silagei</name>
    <dbReference type="NCBI Taxonomy" id="1670801"/>
    <lineage>
        <taxon>Bacteria</taxon>
        <taxon>Bacillati</taxon>
        <taxon>Bacillota</taxon>
        <taxon>Bacilli</taxon>
        <taxon>Bacillales</taxon>
        <taxon>Paenibacillaceae</taxon>
        <taxon>Paenibacillus</taxon>
    </lineage>
</organism>
<accession>A0ABS4NT91</accession>
<dbReference type="InterPro" id="IPR048844">
    <property type="entry name" value="LpdD_chaperone-like"/>
</dbReference>
<dbReference type="Pfam" id="PF21758">
    <property type="entry name" value="PAC_bac"/>
    <property type="match status" value="1"/>
</dbReference>